<dbReference type="PANTHER" id="PTHR35317">
    <property type="entry name" value="OS04G0629600 PROTEIN"/>
    <property type="match status" value="1"/>
</dbReference>
<evidence type="ECO:0000313" key="1">
    <source>
        <dbReference type="EMBL" id="CAD1827565.1"/>
    </source>
</evidence>
<protein>
    <recommendedName>
        <fullName evidence="2">Gag-pol polyprotein</fullName>
    </recommendedName>
</protein>
<dbReference type="EMBL" id="LR862146">
    <property type="protein sequence ID" value="CAD1827565.1"/>
    <property type="molecule type" value="Genomic_DNA"/>
</dbReference>
<name>A0A6V7P9R3_ANACO</name>
<accession>A0A6V7P9R3</accession>
<dbReference type="AlphaFoldDB" id="A0A6V7P9R3"/>
<dbReference type="PANTHER" id="PTHR35317:SF35">
    <property type="entry name" value="DUF4219 DOMAIN-CONTAINING PROTEIN"/>
    <property type="match status" value="1"/>
</dbReference>
<sequence>MAEGGNINRPPLFDGTNYAYLKVHMRAFLIAIDERVWQAIEFGWKHPTEVVENVTVPKPRNKLTKEENELSSFNGKGINALFNALNQTEFSRYYTRLQDIVNTCANLGEKISDSKIVRKILRTLPERFRPKVAAIETVKHPDELKVEELVGALQLMK</sequence>
<reference evidence="1" key="1">
    <citation type="submission" date="2020-07" db="EMBL/GenBank/DDBJ databases">
        <authorList>
            <person name="Lin J."/>
        </authorList>
    </citation>
    <scope>NUCLEOTIDE SEQUENCE</scope>
</reference>
<proteinExistence type="predicted"/>
<evidence type="ECO:0008006" key="2">
    <source>
        <dbReference type="Google" id="ProtNLM"/>
    </source>
</evidence>
<dbReference type="Pfam" id="PF14223">
    <property type="entry name" value="Retrotran_gag_2"/>
    <property type="match status" value="1"/>
</dbReference>
<organism evidence="1">
    <name type="scientific">Ananas comosus var. bracteatus</name>
    <name type="common">red pineapple</name>
    <dbReference type="NCBI Taxonomy" id="296719"/>
    <lineage>
        <taxon>Eukaryota</taxon>
        <taxon>Viridiplantae</taxon>
        <taxon>Streptophyta</taxon>
        <taxon>Embryophyta</taxon>
        <taxon>Tracheophyta</taxon>
        <taxon>Spermatophyta</taxon>
        <taxon>Magnoliopsida</taxon>
        <taxon>Liliopsida</taxon>
        <taxon>Poales</taxon>
        <taxon>Bromeliaceae</taxon>
        <taxon>Bromelioideae</taxon>
        <taxon>Ananas</taxon>
    </lineage>
</organism>
<gene>
    <name evidence="1" type="ORF">CB5_LOCUS10776</name>
</gene>